<evidence type="ECO:0000313" key="3">
    <source>
        <dbReference type="Proteomes" id="UP001326199"/>
    </source>
</evidence>
<feature type="region of interest" description="Disordered" evidence="1">
    <location>
        <begin position="155"/>
        <end position="180"/>
    </location>
</feature>
<accession>A0ABR0H5M2</accession>
<reference evidence="2 3" key="1">
    <citation type="journal article" date="2023" name="bioRxiv">
        <title>High-quality genome assemblies of four members of thePodospora anserinaspecies complex.</title>
        <authorList>
            <person name="Ament-Velasquez S.L."/>
            <person name="Vogan A.A."/>
            <person name="Wallerman O."/>
            <person name="Hartmann F."/>
            <person name="Gautier V."/>
            <person name="Silar P."/>
            <person name="Giraud T."/>
            <person name="Johannesson H."/>
        </authorList>
    </citation>
    <scope>NUCLEOTIDE SEQUENCE [LARGE SCALE GENOMIC DNA]</scope>
    <source>
        <strain evidence="2 3">CBS 411.78</strain>
    </source>
</reference>
<protein>
    <submittedName>
        <fullName evidence="2">Uncharacterized protein</fullName>
    </submittedName>
</protein>
<dbReference type="EMBL" id="JAFFHB010000008">
    <property type="protein sequence ID" value="KAK4663173.1"/>
    <property type="molecule type" value="Genomic_DNA"/>
</dbReference>
<dbReference type="GeneID" id="87934808"/>
<evidence type="ECO:0000313" key="2">
    <source>
        <dbReference type="EMBL" id="KAK4663173.1"/>
    </source>
</evidence>
<dbReference type="RefSeq" id="XP_062763139.1">
    <property type="nucleotide sequence ID" value="XM_062914465.1"/>
</dbReference>
<feature type="compositionally biased region" description="Polar residues" evidence="1">
    <location>
        <begin position="14"/>
        <end position="28"/>
    </location>
</feature>
<sequence length="180" mass="19893">MHNHPSPWRPVFTSPFTQPQAKTSTLTLTKPRRRGKKIVPLRNIRRIRSEDIIHHSMASSSSQPQEAGQQKTLTTKASNESLATASTVIPDSEVTTTGKQPQAPTRYLYYEKVGEPDPNYVPKPPSKLAKFMAKFQSPMVKATEAKRQAEIDEEKRTGIKVYTPAGAPMGSGQHIGNALS</sequence>
<evidence type="ECO:0000256" key="1">
    <source>
        <dbReference type="SAM" id="MobiDB-lite"/>
    </source>
</evidence>
<name>A0ABR0H5M2_9PEZI</name>
<proteinExistence type="predicted"/>
<gene>
    <name evidence="2" type="ORF">QC763_606280</name>
</gene>
<organism evidence="2 3">
    <name type="scientific">Podospora pseudopauciseta</name>
    <dbReference type="NCBI Taxonomy" id="2093780"/>
    <lineage>
        <taxon>Eukaryota</taxon>
        <taxon>Fungi</taxon>
        <taxon>Dikarya</taxon>
        <taxon>Ascomycota</taxon>
        <taxon>Pezizomycotina</taxon>
        <taxon>Sordariomycetes</taxon>
        <taxon>Sordariomycetidae</taxon>
        <taxon>Sordariales</taxon>
        <taxon>Podosporaceae</taxon>
        <taxon>Podospora</taxon>
    </lineage>
</organism>
<keyword evidence="3" id="KW-1185">Reference proteome</keyword>
<feature type="compositionally biased region" description="Basic residues" evidence="1">
    <location>
        <begin position="30"/>
        <end position="46"/>
    </location>
</feature>
<dbReference type="Proteomes" id="UP001326199">
    <property type="component" value="Unassembled WGS sequence"/>
</dbReference>
<feature type="compositionally biased region" description="Polar residues" evidence="1">
    <location>
        <begin position="57"/>
        <end position="103"/>
    </location>
</feature>
<comment type="caution">
    <text evidence="2">The sequence shown here is derived from an EMBL/GenBank/DDBJ whole genome shotgun (WGS) entry which is preliminary data.</text>
</comment>
<feature type="region of interest" description="Disordered" evidence="1">
    <location>
        <begin position="1"/>
        <end position="103"/>
    </location>
</feature>